<dbReference type="Pfam" id="PF10160">
    <property type="entry name" value="Tmemb_40"/>
    <property type="match status" value="1"/>
</dbReference>
<comment type="similarity">
    <text evidence="2">Belongs to the UPF0359 family.</text>
</comment>
<evidence type="ECO:0000256" key="2">
    <source>
        <dbReference type="ARBA" id="ARBA00010125"/>
    </source>
</evidence>
<evidence type="ECO:0000256" key="1">
    <source>
        <dbReference type="ARBA" id="ARBA00004141"/>
    </source>
</evidence>
<dbReference type="PANTHER" id="PTHR15876:SF8">
    <property type="entry name" value="TRANSMEMBRANE PROTEIN ADIPOCYTE-ASSOCIATED 1"/>
    <property type="match status" value="1"/>
</dbReference>
<dbReference type="Proteomes" id="UP000054498">
    <property type="component" value="Unassembled WGS sequence"/>
</dbReference>
<dbReference type="STRING" id="145388.A0A0D2MFP0"/>
<keyword evidence="3 6" id="KW-0812">Transmembrane</keyword>
<dbReference type="RefSeq" id="XP_013892940.1">
    <property type="nucleotide sequence ID" value="XM_014037486.1"/>
</dbReference>
<evidence type="ECO:0000256" key="3">
    <source>
        <dbReference type="ARBA" id="ARBA00022692"/>
    </source>
</evidence>
<keyword evidence="5 6" id="KW-0472">Membrane</keyword>
<gene>
    <name evidence="7" type="ORF">MNEG_14041</name>
</gene>
<proteinExistence type="inferred from homology"/>
<dbReference type="InterPro" id="IPR018781">
    <property type="entry name" value="TPRA1/CAND2/CAND8"/>
</dbReference>
<comment type="subcellular location">
    <subcellularLocation>
        <location evidence="1">Membrane</location>
        <topology evidence="1">Multi-pass membrane protein</topology>
    </subcellularLocation>
</comment>
<feature type="transmembrane region" description="Helical" evidence="6">
    <location>
        <begin position="97"/>
        <end position="116"/>
    </location>
</feature>
<evidence type="ECO:0000313" key="8">
    <source>
        <dbReference type="Proteomes" id="UP000054498"/>
    </source>
</evidence>
<dbReference type="GO" id="GO:0005886">
    <property type="term" value="C:plasma membrane"/>
    <property type="evidence" value="ECO:0007669"/>
    <property type="project" value="TreeGrafter"/>
</dbReference>
<dbReference type="AlphaFoldDB" id="A0A0D2MFP0"/>
<dbReference type="GeneID" id="25731564"/>
<accession>A0A0D2MFP0</accession>
<dbReference type="GO" id="GO:0004930">
    <property type="term" value="F:G protein-coupled receptor activity"/>
    <property type="evidence" value="ECO:0007669"/>
    <property type="project" value="TreeGrafter"/>
</dbReference>
<evidence type="ECO:0000256" key="5">
    <source>
        <dbReference type="ARBA" id="ARBA00023136"/>
    </source>
</evidence>
<keyword evidence="8" id="KW-1185">Reference proteome</keyword>
<dbReference type="KEGG" id="mng:MNEG_14041"/>
<evidence type="ECO:0000256" key="6">
    <source>
        <dbReference type="SAM" id="Phobius"/>
    </source>
</evidence>
<organism evidence="7 8">
    <name type="scientific">Monoraphidium neglectum</name>
    <dbReference type="NCBI Taxonomy" id="145388"/>
    <lineage>
        <taxon>Eukaryota</taxon>
        <taxon>Viridiplantae</taxon>
        <taxon>Chlorophyta</taxon>
        <taxon>core chlorophytes</taxon>
        <taxon>Chlorophyceae</taxon>
        <taxon>CS clade</taxon>
        <taxon>Sphaeropleales</taxon>
        <taxon>Selenastraceae</taxon>
        <taxon>Monoraphidium</taxon>
    </lineage>
</organism>
<name>A0A0D2MFP0_9CHLO</name>
<dbReference type="EMBL" id="KK104435">
    <property type="protein sequence ID" value="KIY93920.1"/>
    <property type="molecule type" value="Genomic_DNA"/>
</dbReference>
<keyword evidence="4 6" id="KW-1133">Transmembrane helix</keyword>
<dbReference type="PANTHER" id="PTHR15876">
    <property type="entry name" value="TRANSMEMBRANE PROTEIN ADIPOCYTE-ASSOCIATED 1"/>
    <property type="match status" value="1"/>
</dbReference>
<evidence type="ECO:0000313" key="7">
    <source>
        <dbReference type="EMBL" id="KIY93920.1"/>
    </source>
</evidence>
<evidence type="ECO:0000256" key="4">
    <source>
        <dbReference type="ARBA" id="ARBA00022989"/>
    </source>
</evidence>
<dbReference type="OrthoDB" id="10027388at2759"/>
<sequence>MGVYYAFAWVAALLAALRCLVQLLPAPGLWNALWLVTQSGLAATTQQALVRTLGVAGAAAGVDAGVKALYIYALHVPLLLDGSTAADPFGDARWSKWSFWLVRAALPAAAYCYVAALPSTPHRALLPAKPELSRHAACLAAAHALQALGAALVGSRAGAGYCVFGAGAWLYDALFPPLVYCTFLLGFFGADELDTDLLLYSEMREAEFV</sequence>
<reference evidence="7 8" key="1">
    <citation type="journal article" date="2013" name="BMC Genomics">
        <title>Reconstruction of the lipid metabolism for the microalga Monoraphidium neglectum from its genome sequence reveals characteristics suitable for biofuel production.</title>
        <authorList>
            <person name="Bogen C."/>
            <person name="Al-Dilaimi A."/>
            <person name="Albersmeier A."/>
            <person name="Wichmann J."/>
            <person name="Grundmann M."/>
            <person name="Rupp O."/>
            <person name="Lauersen K.J."/>
            <person name="Blifernez-Klassen O."/>
            <person name="Kalinowski J."/>
            <person name="Goesmann A."/>
            <person name="Mussgnug J.H."/>
            <person name="Kruse O."/>
        </authorList>
    </citation>
    <scope>NUCLEOTIDE SEQUENCE [LARGE SCALE GENOMIC DNA]</scope>
    <source>
        <strain evidence="7 8">SAG 48.87</strain>
    </source>
</reference>
<protein>
    <submittedName>
        <fullName evidence="7">Uncharacterized protein</fullName>
    </submittedName>
</protein>